<organism evidence="2 3">
    <name type="scientific">Streptomyces gossypii</name>
    <dbReference type="NCBI Taxonomy" id="2883101"/>
    <lineage>
        <taxon>Bacteria</taxon>
        <taxon>Bacillati</taxon>
        <taxon>Actinomycetota</taxon>
        <taxon>Actinomycetes</taxon>
        <taxon>Kitasatosporales</taxon>
        <taxon>Streptomycetaceae</taxon>
        <taxon>Streptomyces</taxon>
    </lineage>
</organism>
<evidence type="ECO:0000313" key="3">
    <source>
        <dbReference type="Proteomes" id="UP001156389"/>
    </source>
</evidence>
<name>A0ABT2JPK8_9ACTN</name>
<protein>
    <submittedName>
        <fullName evidence="2">Uncharacterized protein</fullName>
    </submittedName>
</protein>
<proteinExistence type="predicted"/>
<feature type="region of interest" description="Disordered" evidence="1">
    <location>
        <begin position="21"/>
        <end position="54"/>
    </location>
</feature>
<keyword evidence="3" id="KW-1185">Reference proteome</keyword>
<reference evidence="2 3" key="1">
    <citation type="submission" date="2021-10" db="EMBL/GenBank/DDBJ databases">
        <title>Streptomyces gossypii sp. nov., isolated from soil collected from cotton field.</title>
        <authorList>
            <person name="Ge X."/>
            <person name="Chen X."/>
            <person name="Liu W."/>
        </authorList>
    </citation>
    <scope>NUCLEOTIDE SEQUENCE [LARGE SCALE GENOMIC DNA]</scope>
    <source>
        <strain evidence="2 3">N2-109</strain>
    </source>
</reference>
<evidence type="ECO:0000256" key="1">
    <source>
        <dbReference type="SAM" id="MobiDB-lite"/>
    </source>
</evidence>
<dbReference type="RefSeq" id="WP_260216812.1">
    <property type="nucleotide sequence ID" value="NZ_JAJAGO010000003.1"/>
</dbReference>
<comment type="caution">
    <text evidence="2">The sequence shown here is derived from an EMBL/GenBank/DDBJ whole genome shotgun (WGS) entry which is preliminary data.</text>
</comment>
<evidence type="ECO:0000313" key="2">
    <source>
        <dbReference type="EMBL" id="MCT2589808.1"/>
    </source>
</evidence>
<dbReference type="EMBL" id="JAJAGO010000003">
    <property type="protein sequence ID" value="MCT2589808.1"/>
    <property type="molecule type" value="Genomic_DNA"/>
</dbReference>
<accession>A0ABT2JPK8</accession>
<gene>
    <name evidence="2" type="ORF">LHJ74_07750</name>
</gene>
<sequence length="54" mass="5429">MDKQPSPPEGGGLLVAVEALASVHDRTDGSRSDPPPGGGGDNPWPDGDSLNHPA</sequence>
<dbReference type="Proteomes" id="UP001156389">
    <property type="component" value="Unassembled WGS sequence"/>
</dbReference>